<accession>A0A918NJ90</accession>
<name>A0A918NJ90_9GAMM</name>
<gene>
    <name evidence="5" type="ORF">GCM10007392_43940</name>
</gene>
<reference evidence="5" key="1">
    <citation type="journal article" date="2014" name="Int. J. Syst. Evol. Microbiol.">
        <title>Complete genome sequence of Corynebacterium casei LMG S-19264T (=DSM 44701T), isolated from a smear-ripened cheese.</title>
        <authorList>
            <consortium name="US DOE Joint Genome Institute (JGI-PGF)"/>
            <person name="Walter F."/>
            <person name="Albersmeier A."/>
            <person name="Kalinowski J."/>
            <person name="Ruckert C."/>
        </authorList>
    </citation>
    <scope>NUCLEOTIDE SEQUENCE</scope>
    <source>
        <strain evidence="5">KCTC 22169</strain>
    </source>
</reference>
<dbReference type="PROSITE" id="PS51318">
    <property type="entry name" value="TAT"/>
    <property type="match status" value="1"/>
</dbReference>
<sequence length="177" mass="19342">MPTYKGQSRRAFLQVLVGGAALGLASVSGFRVLAETSGGSSGGNSVDWAALSEQEWRRRLTDEEFKILRKAGTERAFSSPLNDETRKGTFICAGCALPLFSSETKFKSGTGWPSFYEPLPDAVETKLDFKLVIPRTEYHCRRCGGHQGHVFDDGPEPTGKRYCNNGLALDFVPDESA</sequence>
<dbReference type="PANTHER" id="PTHR10173">
    <property type="entry name" value="METHIONINE SULFOXIDE REDUCTASE"/>
    <property type="match status" value="1"/>
</dbReference>
<dbReference type="InterPro" id="IPR028427">
    <property type="entry name" value="Met_Sox_Rdtase_MsrB"/>
</dbReference>
<comment type="catalytic activity">
    <reaction evidence="3">
        <text>L-methionyl-[protein] + [thioredoxin]-disulfide + H2O = L-methionyl-(R)-S-oxide-[protein] + [thioredoxin]-dithiol</text>
        <dbReference type="Rhea" id="RHEA:24164"/>
        <dbReference type="Rhea" id="RHEA-COMP:10698"/>
        <dbReference type="Rhea" id="RHEA-COMP:10700"/>
        <dbReference type="Rhea" id="RHEA-COMP:12313"/>
        <dbReference type="Rhea" id="RHEA-COMP:12314"/>
        <dbReference type="ChEBI" id="CHEBI:15377"/>
        <dbReference type="ChEBI" id="CHEBI:16044"/>
        <dbReference type="ChEBI" id="CHEBI:29950"/>
        <dbReference type="ChEBI" id="CHEBI:45764"/>
        <dbReference type="ChEBI" id="CHEBI:50058"/>
        <dbReference type="EC" id="1.8.4.12"/>
    </reaction>
</comment>
<evidence type="ECO:0000256" key="2">
    <source>
        <dbReference type="ARBA" id="ARBA00023002"/>
    </source>
</evidence>
<dbReference type="AlphaFoldDB" id="A0A918NJ90"/>
<evidence type="ECO:0000256" key="3">
    <source>
        <dbReference type="ARBA" id="ARBA00048488"/>
    </source>
</evidence>
<keyword evidence="6" id="KW-1185">Reference proteome</keyword>
<evidence type="ECO:0000313" key="6">
    <source>
        <dbReference type="Proteomes" id="UP000626148"/>
    </source>
</evidence>
<dbReference type="Pfam" id="PF01641">
    <property type="entry name" value="SelR"/>
    <property type="match status" value="1"/>
</dbReference>
<dbReference type="GO" id="GO:0030091">
    <property type="term" value="P:protein repair"/>
    <property type="evidence" value="ECO:0007669"/>
    <property type="project" value="InterPro"/>
</dbReference>
<keyword evidence="2" id="KW-0560">Oxidoreductase</keyword>
<proteinExistence type="predicted"/>
<comment type="caution">
    <text evidence="5">The sequence shown here is derived from an EMBL/GenBank/DDBJ whole genome shotgun (WGS) entry which is preliminary data.</text>
</comment>
<organism evidence="5 6">
    <name type="scientific">Saccharospirillum salsuginis</name>
    <dbReference type="NCBI Taxonomy" id="418750"/>
    <lineage>
        <taxon>Bacteria</taxon>
        <taxon>Pseudomonadati</taxon>
        <taxon>Pseudomonadota</taxon>
        <taxon>Gammaproteobacteria</taxon>
        <taxon>Oceanospirillales</taxon>
        <taxon>Saccharospirillaceae</taxon>
        <taxon>Saccharospirillum</taxon>
    </lineage>
</organism>
<dbReference type="GO" id="GO:0005737">
    <property type="term" value="C:cytoplasm"/>
    <property type="evidence" value="ECO:0007669"/>
    <property type="project" value="TreeGrafter"/>
</dbReference>
<dbReference type="NCBIfam" id="TIGR00357">
    <property type="entry name" value="peptide-methionine (R)-S-oxide reductase MsrB"/>
    <property type="match status" value="1"/>
</dbReference>
<dbReference type="GO" id="GO:0033743">
    <property type="term" value="F:peptide-methionine (R)-S-oxide reductase activity"/>
    <property type="evidence" value="ECO:0007669"/>
    <property type="project" value="UniProtKB-EC"/>
</dbReference>
<dbReference type="RefSeq" id="WP_189612843.1">
    <property type="nucleotide sequence ID" value="NZ_BMXR01000015.1"/>
</dbReference>
<evidence type="ECO:0000256" key="1">
    <source>
        <dbReference type="ARBA" id="ARBA00012499"/>
    </source>
</evidence>
<dbReference type="EMBL" id="BMXR01000015">
    <property type="protein sequence ID" value="GGX71790.1"/>
    <property type="molecule type" value="Genomic_DNA"/>
</dbReference>
<evidence type="ECO:0000313" key="5">
    <source>
        <dbReference type="EMBL" id="GGX71790.1"/>
    </source>
</evidence>
<dbReference type="EC" id="1.8.4.12" evidence="1"/>
<dbReference type="InterPro" id="IPR006311">
    <property type="entry name" value="TAT_signal"/>
</dbReference>
<dbReference type="InterPro" id="IPR011057">
    <property type="entry name" value="Mss4-like_sf"/>
</dbReference>
<dbReference type="InterPro" id="IPR002579">
    <property type="entry name" value="Met_Sox_Rdtase_MsrB_dom"/>
</dbReference>
<dbReference type="PROSITE" id="PS51790">
    <property type="entry name" value="MSRB"/>
    <property type="match status" value="1"/>
</dbReference>
<dbReference type="PANTHER" id="PTHR10173:SF57">
    <property type="entry name" value="PEPTIDE-METHIONINE (R)-S-OXIDE REDUCTASE"/>
    <property type="match status" value="1"/>
</dbReference>
<protein>
    <recommendedName>
        <fullName evidence="1">peptide-methionine (R)-S-oxide reductase</fullName>
        <ecNumber evidence="1">1.8.4.12</ecNumber>
    </recommendedName>
</protein>
<dbReference type="Gene3D" id="2.170.150.20">
    <property type="entry name" value="Peptide methionine sulfoxide reductase"/>
    <property type="match status" value="1"/>
</dbReference>
<dbReference type="Proteomes" id="UP000626148">
    <property type="component" value="Unassembled WGS sequence"/>
</dbReference>
<dbReference type="GO" id="GO:0006979">
    <property type="term" value="P:response to oxidative stress"/>
    <property type="evidence" value="ECO:0007669"/>
    <property type="project" value="InterPro"/>
</dbReference>
<feature type="domain" description="MsrB" evidence="4">
    <location>
        <begin position="53"/>
        <end position="174"/>
    </location>
</feature>
<evidence type="ECO:0000259" key="4">
    <source>
        <dbReference type="PROSITE" id="PS51790"/>
    </source>
</evidence>
<reference evidence="5" key="2">
    <citation type="submission" date="2020-09" db="EMBL/GenBank/DDBJ databases">
        <authorList>
            <person name="Sun Q."/>
            <person name="Kim S."/>
        </authorList>
    </citation>
    <scope>NUCLEOTIDE SEQUENCE</scope>
    <source>
        <strain evidence="5">KCTC 22169</strain>
    </source>
</reference>
<dbReference type="SUPFAM" id="SSF51316">
    <property type="entry name" value="Mss4-like"/>
    <property type="match status" value="1"/>
</dbReference>